<sequence length="101" mass="11459">MTLKPIPFLEQLKKSLQGKSMNVSGMLSAVGMVHVQLELCLTLESFGIILAKYKIKQKNTVSMNLKFPEEDIHLNDILQEIYNVIPLYLLKSIIKKSILSL</sequence>
<proteinExistence type="predicted"/>
<accession>A0AAV7JX70</accession>
<evidence type="ECO:0000313" key="1">
    <source>
        <dbReference type="EMBL" id="KAI6653109.1"/>
    </source>
</evidence>
<name>A0AAV7JX70_9METZ</name>
<dbReference type="Proteomes" id="UP001165289">
    <property type="component" value="Unassembled WGS sequence"/>
</dbReference>
<comment type="caution">
    <text evidence="1">The sequence shown here is derived from an EMBL/GenBank/DDBJ whole genome shotgun (WGS) entry which is preliminary data.</text>
</comment>
<dbReference type="AlphaFoldDB" id="A0AAV7JX70"/>
<evidence type="ECO:0000313" key="2">
    <source>
        <dbReference type="Proteomes" id="UP001165289"/>
    </source>
</evidence>
<reference evidence="1 2" key="1">
    <citation type="journal article" date="2023" name="BMC Biol.">
        <title>The compact genome of the sponge Oopsacas minuta (Hexactinellida) is lacking key metazoan core genes.</title>
        <authorList>
            <person name="Santini S."/>
            <person name="Schenkelaars Q."/>
            <person name="Jourda C."/>
            <person name="Duchesne M."/>
            <person name="Belahbib H."/>
            <person name="Rocher C."/>
            <person name="Selva M."/>
            <person name="Riesgo A."/>
            <person name="Vervoort M."/>
            <person name="Leys S.P."/>
            <person name="Kodjabachian L."/>
            <person name="Le Bivic A."/>
            <person name="Borchiellini C."/>
            <person name="Claverie J.M."/>
            <person name="Renard E."/>
        </authorList>
    </citation>
    <scope>NUCLEOTIDE SEQUENCE [LARGE SCALE GENOMIC DNA]</scope>
    <source>
        <strain evidence="1">SPO-2</strain>
    </source>
</reference>
<keyword evidence="2" id="KW-1185">Reference proteome</keyword>
<organism evidence="1 2">
    <name type="scientific">Oopsacas minuta</name>
    <dbReference type="NCBI Taxonomy" id="111878"/>
    <lineage>
        <taxon>Eukaryota</taxon>
        <taxon>Metazoa</taxon>
        <taxon>Porifera</taxon>
        <taxon>Hexactinellida</taxon>
        <taxon>Hexasterophora</taxon>
        <taxon>Lyssacinosida</taxon>
        <taxon>Leucopsacidae</taxon>
        <taxon>Oopsacas</taxon>
    </lineage>
</organism>
<protein>
    <submittedName>
        <fullName evidence="1">Uncharacterized protein</fullName>
    </submittedName>
</protein>
<gene>
    <name evidence="1" type="ORF">LOD99_3945</name>
</gene>
<dbReference type="EMBL" id="JAKMXF010000295">
    <property type="protein sequence ID" value="KAI6653109.1"/>
    <property type="molecule type" value="Genomic_DNA"/>
</dbReference>